<evidence type="ECO:0000313" key="3">
    <source>
        <dbReference type="Proteomes" id="UP001054252"/>
    </source>
</evidence>
<dbReference type="EMBL" id="BPVZ01000089">
    <property type="protein sequence ID" value="GKV30879.1"/>
    <property type="molecule type" value="Genomic_DNA"/>
</dbReference>
<proteinExistence type="predicted"/>
<dbReference type="AlphaFoldDB" id="A0AAV5L1K0"/>
<name>A0AAV5L1K0_9ROSI</name>
<protein>
    <submittedName>
        <fullName evidence="2">Uncharacterized protein</fullName>
    </submittedName>
</protein>
<evidence type="ECO:0000256" key="1">
    <source>
        <dbReference type="SAM" id="MobiDB-lite"/>
    </source>
</evidence>
<organism evidence="2 3">
    <name type="scientific">Rubroshorea leprosula</name>
    <dbReference type="NCBI Taxonomy" id="152421"/>
    <lineage>
        <taxon>Eukaryota</taxon>
        <taxon>Viridiplantae</taxon>
        <taxon>Streptophyta</taxon>
        <taxon>Embryophyta</taxon>
        <taxon>Tracheophyta</taxon>
        <taxon>Spermatophyta</taxon>
        <taxon>Magnoliopsida</taxon>
        <taxon>eudicotyledons</taxon>
        <taxon>Gunneridae</taxon>
        <taxon>Pentapetalae</taxon>
        <taxon>rosids</taxon>
        <taxon>malvids</taxon>
        <taxon>Malvales</taxon>
        <taxon>Dipterocarpaceae</taxon>
        <taxon>Rubroshorea</taxon>
    </lineage>
</organism>
<comment type="caution">
    <text evidence="2">The sequence shown here is derived from an EMBL/GenBank/DDBJ whole genome shotgun (WGS) entry which is preliminary data.</text>
</comment>
<reference evidence="2 3" key="1">
    <citation type="journal article" date="2021" name="Commun. Biol.">
        <title>The genome of Shorea leprosula (Dipterocarpaceae) highlights the ecological relevance of drought in aseasonal tropical rainforests.</title>
        <authorList>
            <person name="Ng K.K.S."/>
            <person name="Kobayashi M.J."/>
            <person name="Fawcett J.A."/>
            <person name="Hatakeyama M."/>
            <person name="Paape T."/>
            <person name="Ng C.H."/>
            <person name="Ang C.C."/>
            <person name="Tnah L.H."/>
            <person name="Lee C.T."/>
            <person name="Nishiyama T."/>
            <person name="Sese J."/>
            <person name="O'Brien M.J."/>
            <person name="Copetti D."/>
            <person name="Mohd Noor M.I."/>
            <person name="Ong R.C."/>
            <person name="Putra M."/>
            <person name="Sireger I.Z."/>
            <person name="Indrioko S."/>
            <person name="Kosugi Y."/>
            <person name="Izuno A."/>
            <person name="Isagi Y."/>
            <person name="Lee S.L."/>
            <person name="Shimizu K.K."/>
        </authorList>
    </citation>
    <scope>NUCLEOTIDE SEQUENCE [LARGE SCALE GENOMIC DNA]</scope>
    <source>
        <strain evidence="2">214</strain>
    </source>
</reference>
<sequence length="166" mass="17848">MARAQGAEWLVGSAAFQDAVAVASANMTTEIYNEIRGKVLHHRLDFPIRELAFFDREDIDEQGKSLAPLADTIVRLRWDLNEEGVIVWSPSVLEEGEDLVGIPSFDGWVEGVPVAKQEPSSTPPYSQPAIAPIVDAPAPEPAARSSPARTSPAAADASMPVDLTDD</sequence>
<accession>A0AAV5L1K0</accession>
<feature type="region of interest" description="Disordered" evidence="1">
    <location>
        <begin position="115"/>
        <end position="166"/>
    </location>
</feature>
<evidence type="ECO:0000313" key="2">
    <source>
        <dbReference type="EMBL" id="GKV30879.1"/>
    </source>
</evidence>
<gene>
    <name evidence="2" type="ORF">SLEP1_g39650</name>
</gene>
<feature type="compositionally biased region" description="Low complexity" evidence="1">
    <location>
        <begin position="128"/>
        <end position="158"/>
    </location>
</feature>
<keyword evidence="3" id="KW-1185">Reference proteome</keyword>
<dbReference type="Proteomes" id="UP001054252">
    <property type="component" value="Unassembled WGS sequence"/>
</dbReference>